<dbReference type="OrthoDB" id="5961704at2759"/>
<dbReference type="PANTHER" id="PTHR24232:SF85">
    <property type="entry name" value="G-PROTEIN COUPLED RECEPTOR 4"/>
    <property type="match status" value="1"/>
</dbReference>
<dbReference type="Ensembl" id="ENSATET00000057566.2">
    <property type="protein sequence ID" value="ENSATEP00000059371.1"/>
    <property type="gene ID" value="ENSATEG00000029615.2"/>
</dbReference>
<keyword evidence="8 9" id="KW-0807">Transducer</keyword>
<dbReference type="Proteomes" id="UP000265040">
    <property type="component" value="Chromosome 15"/>
</dbReference>
<feature type="transmembrane region" description="Helical" evidence="10">
    <location>
        <begin position="161"/>
        <end position="183"/>
    </location>
</feature>
<reference evidence="12" key="1">
    <citation type="submission" date="2021-04" db="EMBL/GenBank/DDBJ databases">
        <authorList>
            <consortium name="Wellcome Sanger Institute Data Sharing"/>
        </authorList>
    </citation>
    <scope>NUCLEOTIDE SEQUENCE [LARGE SCALE GENOMIC DNA]</scope>
</reference>
<feature type="transmembrane region" description="Helical" evidence="10">
    <location>
        <begin position="189"/>
        <end position="212"/>
    </location>
</feature>
<dbReference type="InterPro" id="IPR017452">
    <property type="entry name" value="GPCR_Rhodpsn_7TM"/>
</dbReference>
<dbReference type="GO" id="GO:0007200">
    <property type="term" value="P:phospholipase C-activating G protein-coupled receptor signaling pathway"/>
    <property type="evidence" value="ECO:0007669"/>
    <property type="project" value="TreeGrafter"/>
</dbReference>
<feature type="domain" description="G-protein coupled receptors family 1 profile" evidence="11">
    <location>
        <begin position="72"/>
        <end position="282"/>
    </location>
</feature>
<keyword evidence="5 10" id="KW-0472">Membrane</keyword>
<evidence type="ECO:0000256" key="3">
    <source>
        <dbReference type="ARBA" id="ARBA00022989"/>
    </source>
</evidence>
<reference evidence="12" key="3">
    <citation type="submission" date="2025-09" db="UniProtKB">
        <authorList>
            <consortium name="Ensembl"/>
        </authorList>
    </citation>
    <scope>IDENTIFICATION</scope>
</reference>
<evidence type="ECO:0000259" key="11">
    <source>
        <dbReference type="PROSITE" id="PS50262"/>
    </source>
</evidence>
<feature type="transmembrane region" description="Helical" evidence="10">
    <location>
        <begin position="93"/>
        <end position="114"/>
    </location>
</feature>
<dbReference type="OMA" id="DINIVYI"/>
<evidence type="ECO:0000256" key="7">
    <source>
        <dbReference type="ARBA" id="ARBA00023180"/>
    </source>
</evidence>
<evidence type="ECO:0000256" key="1">
    <source>
        <dbReference type="ARBA" id="ARBA00004141"/>
    </source>
</evidence>
<evidence type="ECO:0000256" key="6">
    <source>
        <dbReference type="ARBA" id="ARBA00023170"/>
    </source>
</evidence>
<feature type="transmembrane region" description="Helical" evidence="10">
    <location>
        <begin position="232"/>
        <end position="255"/>
    </location>
</feature>
<protein>
    <recommendedName>
        <fullName evidence="11">G-protein coupled receptors family 1 profile domain-containing protein</fullName>
    </recommendedName>
</protein>
<keyword evidence="7" id="KW-0325">Glycoprotein</keyword>
<evidence type="ECO:0000256" key="8">
    <source>
        <dbReference type="ARBA" id="ARBA00023224"/>
    </source>
</evidence>
<sequence>MDDGPLMYESYNSTLSDYQGYCNITLWSKFDLFYIFNFTSVSQNSSDSSISSDIQSVLHVTRWIIICTGFPLTILAIYAFYSMVRHDHIAPIYVINLLCSDLIQLCCMIIWVTQTKSQQLNNITCFIYVFGVLTSVCFMVCVAMERYLVISQPLWYRFRRTIRVSLVVCVIVWTLSLVTILFISLAPDFIYSIILFSIFLLLPFPVLVFSLVGTLKSLSASIAVHSREKQRIVGVLILVLLNYTLLFLPTIILSFCRTFNSLLHGTSFTLIQFSPLANLVLYVFMRKGTIDHLPCGWKIRNRNNRSSVDSRLSLGR</sequence>
<dbReference type="PROSITE" id="PS00237">
    <property type="entry name" value="G_PROTEIN_RECEP_F1_1"/>
    <property type="match status" value="1"/>
</dbReference>
<accession>A0A7N6B8R4</accession>
<dbReference type="GeneID" id="113158076"/>
<keyword evidence="2 9" id="KW-0812">Transmembrane</keyword>
<evidence type="ECO:0000313" key="13">
    <source>
        <dbReference type="Proteomes" id="UP000265040"/>
    </source>
</evidence>
<dbReference type="GO" id="GO:0004930">
    <property type="term" value="F:G protein-coupled receptor activity"/>
    <property type="evidence" value="ECO:0007669"/>
    <property type="project" value="UniProtKB-KW"/>
</dbReference>
<organism evidence="12 13">
    <name type="scientific">Anabas testudineus</name>
    <name type="common">Climbing perch</name>
    <name type="synonym">Anthias testudineus</name>
    <dbReference type="NCBI Taxonomy" id="64144"/>
    <lineage>
        <taxon>Eukaryota</taxon>
        <taxon>Metazoa</taxon>
        <taxon>Chordata</taxon>
        <taxon>Craniata</taxon>
        <taxon>Vertebrata</taxon>
        <taxon>Euteleostomi</taxon>
        <taxon>Actinopterygii</taxon>
        <taxon>Neopterygii</taxon>
        <taxon>Teleostei</taxon>
        <taxon>Neoteleostei</taxon>
        <taxon>Acanthomorphata</taxon>
        <taxon>Anabantaria</taxon>
        <taxon>Anabantiformes</taxon>
        <taxon>Anabantoidei</taxon>
        <taxon>Anabantidae</taxon>
        <taxon>Anabas</taxon>
    </lineage>
</organism>
<dbReference type="AlphaFoldDB" id="A0A7N6B8R4"/>
<evidence type="ECO:0000256" key="9">
    <source>
        <dbReference type="RuleBase" id="RU000688"/>
    </source>
</evidence>
<dbReference type="Gene3D" id="1.20.1070.10">
    <property type="entry name" value="Rhodopsin 7-helix transmembrane proteins"/>
    <property type="match status" value="1"/>
</dbReference>
<evidence type="ECO:0000256" key="2">
    <source>
        <dbReference type="ARBA" id="ARBA00022692"/>
    </source>
</evidence>
<dbReference type="InParanoid" id="A0A7N6B8R4"/>
<keyword evidence="13" id="KW-1185">Reference proteome</keyword>
<evidence type="ECO:0000256" key="10">
    <source>
        <dbReference type="SAM" id="Phobius"/>
    </source>
</evidence>
<dbReference type="PRINTS" id="PR00237">
    <property type="entry name" value="GPCRRHODOPSN"/>
</dbReference>
<evidence type="ECO:0000256" key="5">
    <source>
        <dbReference type="ARBA" id="ARBA00023136"/>
    </source>
</evidence>
<keyword evidence="3 10" id="KW-1133">Transmembrane helix</keyword>
<feature type="transmembrane region" description="Helical" evidence="10">
    <location>
        <begin position="63"/>
        <end position="81"/>
    </location>
</feature>
<comment type="similarity">
    <text evidence="9">Belongs to the G-protein coupled receptor 1 family.</text>
</comment>
<dbReference type="GO" id="GO:0005886">
    <property type="term" value="C:plasma membrane"/>
    <property type="evidence" value="ECO:0007669"/>
    <property type="project" value="TreeGrafter"/>
</dbReference>
<dbReference type="GeneTree" id="ENSGT00940000164014"/>
<dbReference type="RefSeq" id="XP_026209536.1">
    <property type="nucleotide sequence ID" value="XM_026353751.1"/>
</dbReference>
<dbReference type="Pfam" id="PF00001">
    <property type="entry name" value="7tm_1"/>
    <property type="match status" value="1"/>
</dbReference>
<proteinExistence type="inferred from homology"/>
<keyword evidence="6 9" id="KW-0675">Receptor</keyword>
<dbReference type="SUPFAM" id="SSF81321">
    <property type="entry name" value="Family A G protein-coupled receptor-like"/>
    <property type="match status" value="1"/>
</dbReference>
<evidence type="ECO:0000256" key="4">
    <source>
        <dbReference type="ARBA" id="ARBA00023040"/>
    </source>
</evidence>
<dbReference type="GO" id="GO:0035025">
    <property type="term" value="P:positive regulation of Rho protein signal transduction"/>
    <property type="evidence" value="ECO:0007669"/>
    <property type="project" value="TreeGrafter"/>
</dbReference>
<reference evidence="12" key="2">
    <citation type="submission" date="2025-08" db="UniProtKB">
        <authorList>
            <consortium name="Ensembl"/>
        </authorList>
    </citation>
    <scope>IDENTIFICATION</scope>
</reference>
<name>A0A7N6B8R4_ANATE</name>
<keyword evidence="4 9" id="KW-0297">G-protein coupled receptor</keyword>
<dbReference type="PROSITE" id="PS50262">
    <property type="entry name" value="G_PROTEIN_RECEP_F1_2"/>
    <property type="match status" value="1"/>
</dbReference>
<feature type="transmembrane region" description="Helical" evidence="10">
    <location>
        <begin position="126"/>
        <end position="149"/>
    </location>
</feature>
<dbReference type="InterPro" id="IPR000276">
    <property type="entry name" value="GPCR_Rhodpsn"/>
</dbReference>
<feature type="transmembrane region" description="Helical" evidence="10">
    <location>
        <begin position="261"/>
        <end position="284"/>
    </location>
</feature>
<dbReference type="PANTHER" id="PTHR24232">
    <property type="entry name" value="G-PROTEIN COUPLED RECEPTOR"/>
    <property type="match status" value="1"/>
</dbReference>
<evidence type="ECO:0000313" key="12">
    <source>
        <dbReference type="Ensembl" id="ENSATEP00000059371.1"/>
    </source>
</evidence>
<comment type="subcellular location">
    <subcellularLocation>
        <location evidence="1">Membrane</location>
        <topology evidence="1">Multi-pass membrane protein</topology>
    </subcellularLocation>
</comment>